<organism evidence="1 2">
    <name type="scientific">Hygrophoropsis aurantiaca</name>
    <dbReference type="NCBI Taxonomy" id="72124"/>
    <lineage>
        <taxon>Eukaryota</taxon>
        <taxon>Fungi</taxon>
        <taxon>Dikarya</taxon>
        <taxon>Basidiomycota</taxon>
        <taxon>Agaricomycotina</taxon>
        <taxon>Agaricomycetes</taxon>
        <taxon>Agaricomycetidae</taxon>
        <taxon>Boletales</taxon>
        <taxon>Coniophorineae</taxon>
        <taxon>Hygrophoropsidaceae</taxon>
        <taxon>Hygrophoropsis</taxon>
    </lineage>
</organism>
<dbReference type="Proteomes" id="UP000790377">
    <property type="component" value="Unassembled WGS sequence"/>
</dbReference>
<accession>A0ACB7ZSP3</accession>
<name>A0ACB7ZSP3_9AGAM</name>
<evidence type="ECO:0000313" key="1">
    <source>
        <dbReference type="EMBL" id="KAH7903946.1"/>
    </source>
</evidence>
<dbReference type="EMBL" id="MU268681">
    <property type="protein sequence ID" value="KAH7903946.1"/>
    <property type="molecule type" value="Genomic_DNA"/>
</dbReference>
<proteinExistence type="predicted"/>
<reference evidence="1" key="1">
    <citation type="journal article" date="2021" name="New Phytol.">
        <title>Evolutionary innovations through gain and loss of genes in the ectomycorrhizal Boletales.</title>
        <authorList>
            <person name="Wu G."/>
            <person name="Miyauchi S."/>
            <person name="Morin E."/>
            <person name="Kuo A."/>
            <person name="Drula E."/>
            <person name="Varga T."/>
            <person name="Kohler A."/>
            <person name="Feng B."/>
            <person name="Cao Y."/>
            <person name="Lipzen A."/>
            <person name="Daum C."/>
            <person name="Hundley H."/>
            <person name="Pangilinan J."/>
            <person name="Johnson J."/>
            <person name="Barry K."/>
            <person name="LaButti K."/>
            <person name="Ng V."/>
            <person name="Ahrendt S."/>
            <person name="Min B."/>
            <person name="Choi I.G."/>
            <person name="Park H."/>
            <person name="Plett J.M."/>
            <person name="Magnuson J."/>
            <person name="Spatafora J.W."/>
            <person name="Nagy L.G."/>
            <person name="Henrissat B."/>
            <person name="Grigoriev I.V."/>
            <person name="Yang Z.L."/>
            <person name="Xu J."/>
            <person name="Martin F.M."/>
        </authorList>
    </citation>
    <scope>NUCLEOTIDE SEQUENCE</scope>
    <source>
        <strain evidence="1">ATCC 28755</strain>
    </source>
</reference>
<gene>
    <name evidence="1" type="ORF">BJ138DRAFT_1119895</name>
</gene>
<protein>
    <submittedName>
        <fullName evidence="1">Pre-mRNA splicing factor component-domain-containing protein</fullName>
    </submittedName>
</protein>
<keyword evidence="2" id="KW-1185">Reference proteome</keyword>
<sequence>MISASQKEKEGSPTSQNEPPTDAEPEHTDDATPEQIAEAEKSKKSKERVWVISEYWEYLDWMLAELRAEARAAATPAAQEEHIKNFFTTCFQTDLKLYPTGDASLSVTPASLVTVLLRSSSCPANTQGKKAKRKARERQLGEARRLAVLQKKRELEAAGINMRHKTKNNLDLYPYSYKLSLPRSRFRKLTGQYQSYNRAGYHSASVRLSILPAFLHIQLEPIRAVLDGASKTNPNLRLGHALANANVNGNDDNVGRLVCSSIIMTTSTEIKSEGRHFCGASPREKAIRVSNTFCHALGLPPIETSDHLVFKWESWTTGHSPHAHGQTTEGSRWKEGSENSGHQTKFIAARDAQIQKLKEAESIRRRRRLVLPPQHVNVMAEARNLRNMTIAQTPLLGDENTPMHTGSGRGTGFESATPRHQVPFTPNPLASFRNGESVDSSATPRPDGKSITSATPLRTPMRDNLSINPVNGMPMVVNTPREQCLRTDSAKRALKSLPKPENNFALLVPEDEEDDTTESLLTEEDAAERDADIKLALKPYQNA</sequence>
<evidence type="ECO:0000313" key="2">
    <source>
        <dbReference type="Proteomes" id="UP000790377"/>
    </source>
</evidence>
<comment type="caution">
    <text evidence="1">The sequence shown here is derived from an EMBL/GenBank/DDBJ whole genome shotgun (WGS) entry which is preliminary data.</text>
</comment>